<evidence type="ECO:0000313" key="4">
    <source>
        <dbReference type="Proteomes" id="UP001220395"/>
    </source>
</evidence>
<dbReference type="EMBL" id="CP117411">
    <property type="protein sequence ID" value="WCT72720.1"/>
    <property type="molecule type" value="Genomic_DNA"/>
</dbReference>
<feature type="transmembrane region" description="Helical" evidence="1">
    <location>
        <begin position="39"/>
        <end position="60"/>
    </location>
</feature>
<dbReference type="SUPFAM" id="SSF48317">
    <property type="entry name" value="Acid phosphatase/Vanadium-dependent haloperoxidase"/>
    <property type="match status" value="1"/>
</dbReference>
<evidence type="ECO:0000259" key="2">
    <source>
        <dbReference type="Pfam" id="PF01569"/>
    </source>
</evidence>
<protein>
    <recommendedName>
        <fullName evidence="2">Phosphatidic acid phosphatase type 2/haloperoxidase domain-containing protein</fullName>
    </recommendedName>
</protein>
<dbReference type="CDD" id="cd01610">
    <property type="entry name" value="PAP2_like"/>
    <property type="match status" value="1"/>
</dbReference>
<gene>
    <name evidence="3" type="ORF">PQ455_13895</name>
</gene>
<feature type="transmembrane region" description="Helical" evidence="1">
    <location>
        <begin position="133"/>
        <end position="162"/>
    </location>
</feature>
<accession>A0ABY7TID8</accession>
<sequence>MDRLPNLVARGLSIGGHPALLVPGCALAALAARGGSAGMILRFGLILGLLALVLMGWSWWQVRRKRWQHVDASRPVERRRLNLFAIALFGAGAGGALIGGAPDLALGLVGGILILAIALVTSRWCKLSLHVAFAMLVVAIGAFIAPWAPVVLLALASAIGWARLRLGRHGPVDVIAGALAGALAGVVTVSGHAFLQAGL</sequence>
<dbReference type="Pfam" id="PF01569">
    <property type="entry name" value="PAP2"/>
    <property type="match status" value="1"/>
</dbReference>
<name>A0ABY7TID8_9SPHN</name>
<feature type="transmembrane region" description="Helical" evidence="1">
    <location>
        <begin position="81"/>
        <end position="98"/>
    </location>
</feature>
<reference evidence="3 4" key="1">
    <citation type="submission" date="2023-02" db="EMBL/GenBank/DDBJ databases">
        <title>Genome sequence of Sphingomonas naphthae.</title>
        <authorList>
            <person name="Kim S."/>
            <person name="Heo J."/>
            <person name="Kwon S.-W."/>
        </authorList>
    </citation>
    <scope>NUCLEOTIDE SEQUENCE [LARGE SCALE GENOMIC DNA]</scope>
    <source>
        <strain evidence="3 4">KACC 18716</strain>
    </source>
</reference>
<keyword evidence="1" id="KW-1133">Transmembrane helix</keyword>
<feature type="transmembrane region" description="Helical" evidence="1">
    <location>
        <begin position="104"/>
        <end position="121"/>
    </location>
</feature>
<dbReference type="Gene3D" id="1.20.144.10">
    <property type="entry name" value="Phosphatidic acid phosphatase type 2/haloperoxidase"/>
    <property type="match status" value="1"/>
</dbReference>
<feature type="transmembrane region" description="Helical" evidence="1">
    <location>
        <begin position="12"/>
        <end position="33"/>
    </location>
</feature>
<evidence type="ECO:0000313" key="3">
    <source>
        <dbReference type="EMBL" id="WCT72720.1"/>
    </source>
</evidence>
<dbReference type="InterPro" id="IPR000326">
    <property type="entry name" value="PAP2/HPO"/>
</dbReference>
<organism evidence="3 4">
    <name type="scientific">Sphingomonas naphthae</name>
    <dbReference type="NCBI Taxonomy" id="1813468"/>
    <lineage>
        <taxon>Bacteria</taxon>
        <taxon>Pseudomonadati</taxon>
        <taxon>Pseudomonadota</taxon>
        <taxon>Alphaproteobacteria</taxon>
        <taxon>Sphingomonadales</taxon>
        <taxon>Sphingomonadaceae</taxon>
        <taxon>Sphingomonas</taxon>
    </lineage>
</organism>
<keyword evidence="1" id="KW-0472">Membrane</keyword>
<evidence type="ECO:0000256" key="1">
    <source>
        <dbReference type="SAM" id="Phobius"/>
    </source>
</evidence>
<proteinExistence type="predicted"/>
<dbReference type="Proteomes" id="UP001220395">
    <property type="component" value="Chromosome"/>
</dbReference>
<dbReference type="RefSeq" id="WP_273686690.1">
    <property type="nucleotide sequence ID" value="NZ_CP117411.1"/>
</dbReference>
<keyword evidence="1" id="KW-0812">Transmembrane</keyword>
<keyword evidence="4" id="KW-1185">Reference proteome</keyword>
<feature type="transmembrane region" description="Helical" evidence="1">
    <location>
        <begin position="174"/>
        <end position="195"/>
    </location>
</feature>
<dbReference type="InterPro" id="IPR036938">
    <property type="entry name" value="PAP2/HPO_sf"/>
</dbReference>
<feature type="domain" description="Phosphatidic acid phosphatase type 2/haloperoxidase" evidence="2">
    <location>
        <begin position="128"/>
        <end position="190"/>
    </location>
</feature>